<protein>
    <submittedName>
        <fullName evidence="1">Uncharacterized protein</fullName>
    </submittedName>
</protein>
<name>A0A0F9HT20_9ZZZZ</name>
<proteinExistence type="predicted"/>
<organism evidence="1">
    <name type="scientific">marine sediment metagenome</name>
    <dbReference type="NCBI Taxonomy" id="412755"/>
    <lineage>
        <taxon>unclassified sequences</taxon>
        <taxon>metagenomes</taxon>
        <taxon>ecological metagenomes</taxon>
    </lineage>
</organism>
<sequence length="147" mass="16071">MIVSMETAEQPFRPEKVRTKTGRLMSPSSLANLKPYKPGENGHGRVYPLKERLQHALDKPLVVPELDAPAGDHIVYKTIKGAIDLVPVAFKETWDRTEGKMAGGGEAGGTVNIITEKVVIDARSKLSGTLIGIATRLREAEETRQPE</sequence>
<gene>
    <name evidence="1" type="ORF">LCGC14_1960710</name>
</gene>
<reference evidence="1" key="1">
    <citation type="journal article" date="2015" name="Nature">
        <title>Complex archaea that bridge the gap between prokaryotes and eukaryotes.</title>
        <authorList>
            <person name="Spang A."/>
            <person name="Saw J.H."/>
            <person name="Jorgensen S.L."/>
            <person name="Zaremba-Niedzwiedzka K."/>
            <person name="Martijn J."/>
            <person name="Lind A.E."/>
            <person name="van Eijk R."/>
            <person name="Schleper C."/>
            <person name="Guy L."/>
            <person name="Ettema T.J."/>
        </authorList>
    </citation>
    <scope>NUCLEOTIDE SEQUENCE</scope>
</reference>
<evidence type="ECO:0000313" key="1">
    <source>
        <dbReference type="EMBL" id="KKL84840.1"/>
    </source>
</evidence>
<dbReference type="EMBL" id="LAZR01021584">
    <property type="protein sequence ID" value="KKL84840.1"/>
    <property type="molecule type" value="Genomic_DNA"/>
</dbReference>
<comment type="caution">
    <text evidence="1">The sequence shown here is derived from an EMBL/GenBank/DDBJ whole genome shotgun (WGS) entry which is preliminary data.</text>
</comment>
<dbReference type="AlphaFoldDB" id="A0A0F9HT20"/>
<accession>A0A0F9HT20</accession>